<evidence type="ECO:0000256" key="1">
    <source>
        <dbReference type="ARBA" id="ARBA00022612"/>
    </source>
</evidence>
<evidence type="ECO:0000259" key="3">
    <source>
        <dbReference type="Pfam" id="PF10145"/>
    </source>
</evidence>
<dbReference type="EMBL" id="LGSZ01000040">
    <property type="protein sequence ID" value="KPH80684.1"/>
    <property type="molecule type" value="Genomic_DNA"/>
</dbReference>
<dbReference type="InterPro" id="IPR010090">
    <property type="entry name" value="Phage_tape_meas"/>
</dbReference>
<dbReference type="PATRIC" id="fig|1526658.3.peg.4074"/>
<dbReference type="PANTHER" id="PTHR37813">
    <property type="entry name" value="FELS-2 PROPHAGE PROTEIN"/>
    <property type="match status" value="1"/>
</dbReference>
<dbReference type="NCBIfam" id="TIGR01760">
    <property type="entry name" value="tape_meas_TP901"/>
    <property type="match status" value="1"/>
</dbReference>
<dbReference type="AlphaFoldDB" id="A0A0N1N416"/>
<evidence type="ECO:0000313" key="4">
    <source>
        <dbReference type="EMBL" id="KPH80684.1"/>
    </source>
</evidence>
<reference evidence="4 5" key="1">
    <citation type="submission" date="2015-07" db="EMBL/GenBank/DDBJ databases">
        <title>Whole genome sequencing of Bosea vaviloviae isolated from cave pool.</title>
        <authorList>
            <person name="Tan N.E.H."/>
            <person name="Lee Y.P."/>
            <person name="Gan H.M."/>
            <person name="Barton H."/>
            <person name="Savka M.A."/>
        </authorList>
    </citation>
    <scope>NUCLEOTIDE SEQUENCE [LARGE SCALE GENOMIC DNA]</scope>
    <source>
        <strain evidence="4 5">SD260</strain>
    </source>
</reference>
<comment type="caution">
    <text evidence="4">The sequence shown here is derived from an EMBL/GenBank/DDBJ whole genome shotgun (WGS) entry which is preliminary data.</text>
</comment>
<dbReference type="PANTHER" id="PTHR37813:SF1">
    <property type="entry name" value="FELS-2 PROPHAGE PROTEIN"/>
    <property type="match status" value="1"/>
</dbReference>
<feature type="compositionally biased region" description="Basic and acidic residues" evidence="2">
    <location>
        <begin position="392"/>
        <end position="401"/>
    </location>
</feature>
<feature type="region of interest" description="Disordered" evidence="2">
    <location>
        <begin position="460"/>
        <end position="484"/>
    </location>
</feature>
<keyword evidence="5" id="KW-1185">Reference proteome</keyword>
<proteinExistence type="predicted"/>
<organism evidence="4 5">
    <name type="scientific">Bosea vaviloviae</name>
    <dbReference type="NCBI Taxonomy" id="1526658"/>
    <lineage>
        <taxon>Bacteria</taxon>
        <taxon>Pseudomonadati</taxon>
        <taxon>Pseudomonadota</taxon>
        <taxon>Alphaproteobacteria</taxon>
        <taxon>Hyphomicrobiales</taxon>
        <taxon>Boseaceae</taxon>
        <taxon>Bosea</taxon>
    </lineage>
</organism>
<accession>A0A0N1N416</accession>
<sequence>MQVVRAEAIITAKNSLKPGLQNAARDLGRFRAQQSQASMAFNSTIARALGSVGGAFAAMDGARRALKSAISLEREMYNIQRATDSSGDVLKSQENFILDLARATGKTKEELAKLYAAAGFAGRPNSELGRFTEYASKATVAWGTNAEETGQALAEIGNIFEANQKRIEGIGDAINTVADGSASSEKDLIEILRRVGGAGKGLGISAENMLAFGAALKEVGVGTEVASTGLNAMLTKISVPDDKFDEALTKIGLKPKAFRKSVDKDATGSIMTLLGALKKLEGTKRIAVLKDMFGMEYADDISRMVGGLDRITKLLALANDKAKALGSVRSGFGIAIEKDFNKLDRAQASIDTLLVRTGNHLKIIAGGFADVINEAVDASESASRRLERLRKIDEDAADRAGKPGTPGSKPEDQRAKDQQTLAEINAGKYDAAALPYVIAHAKNPEIIKAAEDSYRRQRYGAVDEKDAADEQRARDTHARLSSFDPLASKTIPMRDRPAAAAQALDIAEAIRKRRMEREFNDMQVGGNARKRAGEISTALASQGRLGSFGTMPVTTGTGKGAKTYEAPKVDMSDAGTTAGASYVNSLNSELDRGIVEAKAKIEQLKTMLKFSTSATINIEVRKYGAGVGGFDTGKQGPN</sequence>
<keyword evidence="1" id="KW-1188">Viral release from host cell</keyword>
<dbReference type="Proteomes" id="UP000037822">
    <property type="component" value="Unassembled WGS sequence"/>
</dbReference>
<feature type="compositionally biased region" description="Basic and acidic residues" evidence="2">
    <location>
        <begin position="460"/>
        <end position="478"/>
    </location>
</feature>
<feature type="region of interest" description="Disordered" evidence="2">
    <location>
        <begin position="392"/>
        <end position="418"/>
    </location>
</feature>
<gene>
    <name evidence="4" type="ORF">AE618_13180</name>
</gene>
<name>A0A0N1N416_9HYPH</name>
<dbReference type="Pfam" id="PF10145">
    <property type="entry name" value="PhageMin_Tail"/>
    <property type="match status" value="1"/>
</dbReference>
<feature type="domain" description="Phage tail tape measure protein" evidence="3">
    <location>
        <begin position="97"/>
        <end position="294"/>
    </location>
</feature>
<evidence type="ECO:0000313" key="5">
    <source>
        <dbReference type="Proteomes" id="UP000037822"/>
    </source>
</evidence>
<evidence type="ECO:0000256" key="2">
    <source>
        <dbReference type="SAM" id="MobiDB-lite"/>
    </source>
</evidence>
<protein>
    <recommendedName>
        <fullName evidence="3">Phage tail tape measure protein domain-containing protein</fullName>
    </recommendedName>
</protein>